<dbReference type="GO" id="GO:0003714">
    <property type="term" value="F:transcription corepressor activity"/>
    <property type="evidence" value="ECO:0007669"/>
    <property type="project" value="InterPro"/>
</dbReference>
<evidence type="ECO:0000259" key="3">
    <source>
        <dbReference type="SMART" id="SM01083"/>
    </source>
</evidence>
<sequence length="270" mass="28770">PGHPMNFKNRIRVWEAQQDKDAADKAKEKAQAEFDAEQEYLKTLSYLSAAEQQRYREVQSVSFMYTKPPGLDAALARDAEAEKKARAGHKTNNVQQQHLEGPPGAAVAAPGGSSSGGLPPAGGSTNPKPNQAGPPAPAVALPHSLGMDRLREDPLPAMWAAREALKNNPSSDHPNQQLLGEEGLPGTGAGRGGEAELEFLLQLPPDEQLRALKRMAKRRKKEEQERQLREAEAVLRAAGYDLSAVAAGDGGGGGGGGGGKHSTKDKKKRR</sequence>
<protein>
    <recommendedName>
        <fullName evidence="3">CBF1-interacting co-repressor CIR N-terminal domain-containing protein</fullName>
    </recommendedName>
</protein>
<evidence type="ECO:0000256" key="2">
    <source>
        <dbReference type="SAM" id="MobiDB-lite"/>
    </source>
</evidence>
<feature type="compositionally biased region" description="Gly residues" evidence="2">
    <location>
        <begin position="248"/>
        <end position="260"/>
    </location>
</feature>
<evidence type="ECO:0000313" key="5">
    <source>
        <dbReference type="Proteomes" id="UP000001058"/>
    </source>
</evidence>
<dbReference type="OrthoDB" id="6253837at2759"/>
<feature type="region of interest" description="Disordered" evidence="2">
    <location>
        <begin position="79"/>
        <end position="149"/>
    </location>
</feature>
<feature type="compositionally biased region" description="Polar residues" evidence="2">
    <location>
        <begin position="167"/>
        <end position="178"/>
    </location>
</feature>
<organism evidence="5">
    <name type="scientific">Volvox carteri f. nagariensis</name>
    <dbReference type="NCBI Taxonomy" id="3068"/>
    <lineage>
        <taxon>Eukaryota</taxon>
        <taxon>Viridiplantae</taxon>
        <taxon>Chlorophyta</taxon>
        <taxon>core chlorophytes</taxon>
        <taxon>Chlorophyceae</taxon>
        <taxon>CS clade</taxon>
        <taxon>Chlamydomonadales</taxon>
        <taxon>Volvocaceae</taxon>
        <taxon>Volvox</taxon>
    </lineage>
</organism>
<dbReference type="PANTHER" id="PTHR13151:SF2">
    <property type="entry name" value="COREPRESSOR INTERACTING WITH RBPJ 1"/>
    <property type="match status" value="1"/>
</dbReference>
<dbReference type="GeneID" id="9628054"/>
<proteinExistence type="predicted"/>
<dbReference type="AlphaFoldDB" id="D8UIX7"/>
<reference evidence="4 5" key="1">
    <citation type="journal article" date="2010" name="Science">
        <title>Genomic analysis of organismal complexity in the multicellular green alga Volvox carteri.</title>
        <authorList>
            <person name="Prochnik S.E."/>
            <person name="Umen J."/>
            <person name="Nedelcu A.M."/>
            <person name="Hallmann A."/>
            <person name="Miller S.M."/>
            <person name="Nishii I."/>
            <person name="Ferris P."/>
            <person name="Kuo A."/>
            <person name="Mitros T."/>
            <person name="Fritz-Laylin L.K."/>
            <person name="Hellsten U."/>
            <person name="Chapman J."/>
            <person name="Simakov O."/>
            <person name="Rensing S.A."/>
            <person name="Terry A."/>
            <person name="Pangilinan J."/>
            <person name="Kapitonov V."/>
            <person name="Jurka J."/>
            <person name="Salamov A."/>
            <person name="Shapiro H."/>
            <person name="Schmutz J."/>
            <person name="Grimwood J."/>
            <person name="Lindquist E."/>
            <person name="Lucas S."/>
            <person name="Grigoriev I.V."/>
            <person name="Schmitt R."/>
            <person name="Kirk D."/>
            <person name="Rokhsar D.S."/>
        </authorList>
    </citation>
    <scope>NUCLEOTIDE SEQUENCE [LARGE SCALE GENOMIC DNA]</scope>
    <source>
        <strain evidence="5">f. Nagariensis / Eve</strain>
    </source>
</reference>
<dbReference type="InParanoid" id="D8UIX7"/>
<feature type="domain" description="CBF1-interacting co-repressor CIR N-terminal" evidence="3">
    <location>
        <begin position="3"/>
        <end position="37"/>
    </location>
</feature>
<dbReference type="InterPro" id="IPR019339">
    <property type="entry name" value="CIR_N_dom"/>
</dbReference>
<dbReference type="RefSeq" id="XP_002958616.1">
    <property type="nucleotide sequence ID" value="XM_002958570.1"/>
</dbReference>
<dbReference type="STRING" id="3068.D8UIX7"/>
<keyword evidence="1" id="KW-0175">Coiled coil</keyword>
<feature type="region of interest" description="Disordered" evidence="2">
    <location>
        <begin position="163"/>
        <end position="192"/>
    </location>
</feature>
<dbReference type="InterPro" id="IPR040014">
    <property type="entry name" value="CIR1"/>
</dbReference>
<evidence type="ECO:0000256" key="1">
    <source>
        <dbReference type="SAM" id="Coils"/>
    </source>
</evidence>
<gene>
    <name evidence="4" type="ORF">VOLCADRAFT_120002</name>
</gene>
<dbReference type="GO" id="GO:0005634">
    <property type="term" value="C:nucleus"/>
    <property type="evidence" value="ECO:0007669"/>
    <property type="project" value="TreeGrafter"/>
</dbReference>
<evidence type="ECO:0000313" key="4">
    <source>
        <dbReference type="EMBL" id="EFJ40353.1"/>
    </source>
</evidence>
<feature type="region of interest" description="Disordered" evidence="2">
    <location>
        <begin position="244"/>
        <end position="270"/>
    </location>
</feature>
<dbReference type="EMBL" id="GL378419">
    <property type="protein sequence ID" value="EFJ40353.1"/>
    <property type="molecule type" value="Genomic_DNA"/>
</dbReference>
<feature type="compositionally biased region" description="Gly residues" evidence="2">
    <location>
        <begin position="183"/>
        <end position="192"/>
    </location>
</feature>
<feature type="compositionally biased region" description="Low complexity" evidence="2">
    <location>
        <begin position="101"/>
        <end position="124"/>
    </location>
</feature>
<feature type="coiled-coil region" evidence="1">
    <location>
        <begin position="206"/>
        <end position="241"/>
    </location>
</feature>
<name>D8UIX7_VOLCA</name>
<keyword evidence="5" id="KW-1185">Reference proteome</keyword>
<dbReference type="PANTHER" id="PTHR13151">
    <property type="entry name" value="CBF1 INTERACTING COREPRESSOR CIR"/>
    <property type="match status" value="1"/>
</dbReference>
<feature type="non-terminal residue" evidence="4">
    <location>
        <position position="1"/>
    </location>
</feature>
<dbReference type="KEGG" id="vcn:VOLCADRAFT_120002"/>
<dbReference type="eggNOG" id="KOG3794">
    <property type="taxonomic scope" value="Eukaryota"/>
</dbReference>
<dbReference type="SMART" id="SM01083">
    <property type="entry name" value="Cir_N"/>
    <property type="match status" value="1"/>
</dbReference>
<feature type="compositionally biased region" description="Basic residues" evidence="2">
    <location>
        <begin position="261"/>
        <end position="270"/>
    </location>
</feature>
<accession>D8UIX7</accession>
<dbReference type="Proteomes" id="UP000001058">
    <property type="component" value="Unassembled WGS sequence"/>
</dbReference>